<evidence type="ECO:0008006" key="4">
    <source>
        <dbReference type="Google" id="ProtNLM"/>
    </source>
</evidence>
<evidence type="ECO:0000256" key="1">
    <source>
        <dbReference type="SAM" id="MobiDB-lite"/>
    </source>
</evidence>
<keyword evidence="3" id="KW-1185">Reference proteome</keyword>
<dbReference type="EMBL" id="JABFAI010000083">
    <property type="protein sequence ID" value="KAF4956616.1"/>
    <property type="molecule type" value="Genomic_DNA"/>
</dbReference>
<proteinExistence type="predicted"/>
<dbReference type="InterPro" id="IPR011333">
    <property type="entry name" value="SKP1/BTB/POZ_sf"/>
</dbReference>
<accession>A0A8H4TEU6</accession>
<dbReference type="AlphaFoldDB" id="A0A8H4TEU6"/>
<feature type="region of interest" description="Disordered" evidence="1">
    <location>
        <begin position="32"/>
        <end position="86"/>
    </location>
</feature>
<organism evidence="2 3">
    <name type="scientific">Fusarium gaditjirri</name>
    <dbReference type="NCBI Taxonomy" id="282569"/>
    <lineage>
        <taxon>Eukaryota</taxon>
        <taxon>Fungi</taxon>
        <taxon>Dikarya</taxon>
        <taxon>Ascomycota</taxon>
        <taxon>Pezizomycotina</taxon>
        <taxon>Sordariomycetes</taxon>
        <taxon>Hypocreomycetidae</taxon>
        <taxon>Hypocreales</taxon>
        <taxon>Nectriaceae</taxon>
        <taxon>Fusarium</taxon>
        <taxon>Fusarium nisikadoi species complex</taxon>
    </lineage>
</organism>
<comment type="caution">
    <text evidence="2">The sequence shown here is derived from an EMBL/GenBank/DDBJ whole genome shotgun (WGS) entry which is preliminary data.</text>
</comment>
<evidence type="ECO:0000313" key="3">
    <source>
        <dbReference type="Proteomes" id="UP000604273"/>
    </source>
</evidence>
<feature type="compositionally biased region" description="Low complexity" evidence="1">
    <location>
        <begin position="37"/>
        <end position="58"/>
    </location>
</feature>
<dbReference type="Gene3D" id="3.30.710.10">
    <property type="entry name" value="Potassium Channel Kv1.1, Chain A"/>
    <property type="match status" value="1"/>
</dbReference>
<sequence>MSSQFESEEETVEIRFKVSSHHMKLASPVFDKMLNGPWSESTSPKPTSTPASTPEPASLGSSDGSVGETAKVSPVEKFPSSSAITTSPSWHFPTREVIAHAWNPDALLLVLNVIHGMNDEFPLVTSVEFLAEVAAVTDYYQCQRGMQLAAEVWRQTMYGLPLRYGKRCVLWLSIAWCFGWKDVFFRLAHFFIQHSEGLYLIKSNALPVIAILEILDAKRQECITRVITRLTELAEQLLDGRAGCGHRCSSMLLGSLLRERQDLSLLDPELPSPYTGYSFYEYTKKIASFRVMDWGYIGWEQSATAHNCTIMTLMEPLLKSIDADIKDFDISKAGFGYIGSNRQWTAHEASEPEPPRFSRNSRFFPLIHLLPPHLNLNIHKNPSTMKTISYVVDPDGDFVFVLTEPNCHQVIPKIQRDGLPTRANLPDSDFDNPPLTGRYTIFNDLYNKEATSSDTEDAEDIHEPCEVRMIVSSEHMCSTSTFMDLLVASVKSAGSYSPSPSCQPLYEMHTTGWDAMALAIVLDTIHGRDEGIPEFIGLGLLIHITAVAEFYECQASMHISTNLWKRDIMSKGPLPTDFCQKALLWLYFSWVFPGQKSLFPSMARCILRDFKGISQINLRMLPLQQVLGKLDAKRIELIGQIKEGLEDVRNTLSTETICAAANSYSCPPQTLGSLIQMMREDENDQDSPLISPFHMRSVSRVIKMVQLWPELIPFHCAHKRFDSLFISPNNGEIYPCSIKGRMAPVFDKVEQAIQSLCVADFKG</sequence>
<reference evidence="2" key="2">
    <citation type="submission" date="2020-05" db="EMBL/GenBank/DDBJ databases">
        <authorList>
            <person name="Kim H.-S."/>
            <person name="Proctor R.H."/>
            <person name="Brown D.W."/>
        </authorList>
    </citation>
    <scope>NUCLEOTIDE SEQUENCE</scope>
    <source>
        <strain evidence="2">NRRL 45417</strain>
    </source>
</reference>
<gene>
    <name evidence="2" type="ORF">FGADI_3768</name>
</gene>
<protein>
    <recommendedName>
        <fullName evidence="4">BTB domain-containing protein</fullName>
    </recommendedName>
</protein>
<dbReference type="OrthoDB" id="5326346at2759"/>
<dbReference type="Proteomes" id="UP000604273">
    <property type="component" value="Unassembled WGS sequence"/>
</dbReference>
<evidence type="ECO:0000313" key="2">
    <source>
        <dbReference type="EMBL" id="KAF4956616.1"/>
    </source>
</evidence>
<name>A0A8H4TEU6_9HYPO</name>
<reference evidence="2" key="1">
    <citation type="journal article" date="2020" name="BMC Genomics">
        <title>Correction to: Identification and distribution of gene clusters required for synthesis of sphingolipid metabolism inhibitors in diverse species of the filamentous fungus Fusarium.</title>
        <authorList>
            <person name="Kim H.S."/>
            <person name="Lohmar J.M."/>
            <person name="Busman M."/>
            <person name="Brown D.W."/>
            <person name="Naumann T.A."/>
            <person name="Divon H.H."/>
            <person name="Lysoe E."/>
            <person name="Uhlig S."/>
            <person name="Proctor R.H."/>
        </authorList>
    </citation>
    <scope>NUCLEOTIDE SEQUENCE</scope>
    <source>
        <strain evidence="2">NRRL 45417</strain>
    </source>
</reference>